<evidence type="ECO:0000313" key="4">
    <source>
        <dbReference type="EMBL" id="KIW19367.1"/>
    </source>
</evidence>
<dbReference type="PRINTS" id="PR00080">
    <property type="entry name" value="SDRFAMILY"/>
</dbReference>
<evidence type="ECO:0000256" key="1">
    <source>
        <dbReference type="ARBA" id="ARBA00006484"/>
    </source>
</evidence>
<keyword evidence="2" id="KW-0521">NADP</keyword>
<dbReference type="InterPro" id="IPR036291">
    <property type="entry name" value="NAD(P)-bd_dom_sf"/>
</dbReference>
<evidence type="ECO:0000313" key="5">
    <source>
        <dbReference type="Proteomes" id="UP000053328"/>
    </source>
</evidence>
<dbReference type="SUPFAM" id="SSF51735">
    <property type="entry name" value="NAD(P)-binding Rossmann-fold domains"/>
    <property type="match status" value="1"/>
</dbReference>
<dbReference type="Proteomes" id="UP000053328">
    <property type="component" value="Unassembled WGS sequence"/>
</dbReference>
<evidence type="ECO:0000256" key="3">
    <source>
        <dbReference type="ARBA" id="ARBA00023002"/>
    </source>
</evidence>
<dbReference type="PANTHER" id="PTHR42760:SF133">
    <property type="entry name" value="3-OXOACYL-[ACYL-CARRIER-PROTEIN] REDUCTASE"/>
    <property type="match status" value="1"/>
</dbReference>
<sequence>MAPAGNILSGRTCLVTGGAGGLGRTIALALLDEGAKVVVSDFSESLLDSVAANFQSKESVLLLPADVTDAGAVESLISRTVEHFGQLDVLVNCAGIFDRFEPVGQLNQALWSKVMDVNITGPFLLSKAAVNHFLDRRATDASIINIGSLASEHGWCGGAAYTTSKHAVKGLTKATAAFYRNKGIRCNLVMPGGMNTDIVGNVARSQGLHAEGQKMLDAVVDVLNTPISDTKEVANLVTFLASTRSSALTGAVVKADHGITTVI</sequence>
<dbReference type="Pfam" id="PF13561">
    <property type="entry name" value="adh_short_C2"/>
    <property type="match status" value="1"/>
</dbReference>
<dbReference type="FunFam" id="3.40.50.720:FF:000084">
    <property type="entry name" value="Short-chain dehydrogenase reductase"/>
    <property type="match status" value="1"/>
</dbReference>
<dbReference type="Gene3D" id="3.40.50.720">
    <property type="entry name" value="NAD(P)-binding Rossmann-like Domain"/>
    <property type="match status" value="1"/>
</dbReference>
<dbReference type="AlphaFoldDB" id="A0A0D2A388"/>
<dbReference type="GO" id="GO:0048038">
    <property type="term" value="F:quinone binding"/>
    <property type="evidence" value="ECO:0007669"/>
    <property type="project" value="TreeGrafter"/>
</dbReference>
<dbReference type="InterPro" id="IPR002347">
    <property type="entry name" value="SDR_fam"/>
</dbReference>
<dbReference type="EMBL" id="KN847493">
    <property type="protein sequence ID" value="KIW19367.1"/>
    <property type="molecule type" value="Genomic_DNA"/>
</dbReference>
<dbReference type="GO" id="GO:0016616">
    <property type="term" value="F:oxidoreductase activity, acting on the CH-OH group of donors, NAD or NADP as acceptor"/>
    <property type="evidence" value="ECO:0007669"/>
    <property type="project" value="TreeGrafter"/>
</dbReference>
<reference evidence="4 5" key="1">
    <citation type="submission" date="2015-01" db="EMBL/GenBank/DDBJ databases">
        <title>The Genome Sequence of Exophiala spinifera CBS89968.</title>
        <authorList>
            <consortium name="The Broad Institute Genomics Platform"/>
            <person name="Cuomo C."/>
            <person name="de Hoog S."/>
            <person name="Gorbushina A."/>
            <person name="Stielow B."/>
            <person name="Teixiera M."/>
            <person name="Abouelleil A."/>
            <person name="Chapman S.B."/>
            <person name="Priest M."/>
            <person name="Young S.K."/>
            <person name="Wortman J."/>
            <person name="Nusbaum C."/>
            <person name="Birren B."/>
        </authorList>
    </citation>
    <scope>NUCLEOTIDE SEQUENCE [LARGE SCALE GENOMIC DNA]</scope>
    <source>
        <strain evidence="4 5">CBS 89968</strain>
    </source>
</reference>
<dbReference type="GO" id="GO:0006633">
    <property type="term" value="P:fatty acid biosynthetic process"/>
    <property type="evidence" value="ECO:0007669"/>
    <property type="project" value="TreeGrafter"/>
</dbReference>
<dbReference type="OrthoDB" id="37659at2759"/>
<keyword evidence="5" id="KW-1185">Reference proteome</keyword>
<evidence type="ECO:0000256" key="2">
    <source>
        <dbReference type="ARBA" id="ARBA00022857"/>
    </source>
</evidence>
<proteinExistence type="inferred from homology"/>
<organism evidence="4 5">
    <name type="scientific">Exophiala spinifera</name>
    <dbReference type="NCBI Taxonomy" id="91928"/>
    <lineage>
        <taxon>Eukaryota</taxon>
        <taxon>Fungi</taxon>
        <taxon>Dikarya</taxon>
        <taxon>Ascomycota</taxon>
        <taxon>Pezizomycotina</taxon>
        <taxon>Eurotiomycetes</taxon>
        <taxon>Chaetothyriomycetidae</taxon>
        <taxon>Chaetothyriales</taxon>
        <taxon>Herpotrichiellaceae</taxon>
        <taxon>Exophiala</taxon>
    </lineage>
</organism>
<dbReference type="RefSeq" id="XP_016239583.1">
    <property type="nucleotide sequence ID" value="XM_016378013.1"/>
</dbReference>
<protein>
    <submittedName>
        <fullName evidence="4">Uncharacterized protein</fullName>
    </submittedName>
</protein>
<accession>A0A0D2A388</accession>
<dbReference type="PRINTS" id="PR00081">
    <property type="entry name" value="GDHRDH"/>
</dbReference>
<dbReference type="GeneID" id="27330745"/>
<dbReference type="PROSITE" id="PS00061">
    <property type="entry name" value="ADH_SHORT"/>
    <property type="match status" value="1"/>
</dbReference>
<dbReference type="InterPro" id="IPR020904">
    <property type="entry name" value="Sc_DH/Rdtase_CS"/>
</dbReference>
<comment type="similarity">
    <text evidence="1">Belongs to the short-chain dehydrogenases/reductases (SDR) family.</text>
</comment>
<gene>
    <name evidence="4" type="ORF">PV08_03662</name>
</gene>
<dbReference type="CDD" id="cd05233">
    <property type="entry name" value="SDR_c"/>
    <property type="match status" value="1"/>
</dbReference>
<keyword evidence="3" id="KW-0560">Oxidoreductase</keyword>
<name>A0A0D2A388_9EURO</name>
<dbReference type="VEuPathDB" id="FungiDB:PV08_03662"/>
<dbReference type="PANTHER" id="PTHR42760">
    <property type="entry name" value="SHORT-CHAIN DEHYDROGENASES/REDUCTASES FAMILY MEMBER"/>
    <property type="match status" value="1"/>
</dbReference>
<dbReference type="STRING" id="91928.A0A0D2A388"/>
<dbReference type="HOGENOM" id="CLU_010194_1_0_1"/>